<sequence length="147" mass="15781">MFRLLALLSLILFIPTAHAGLLAFENNDITLSFPVSELNIADAHVASDPMRAGLSVDTAASVDPGLQIVLCAEVSSESCVVLNWSTYPRTNVPSQGNSCLLLLSISLPHMFRLSVGTDFCAQVILIPERNIRFNINGGPLNDFILAG</sequence>
<accession>A0ACC1PFN4</accession>
<proteinExistence type="predicted"/>
<dbReference type="EMBL" id="JANSHE010002673">
    <property type="protein sequence ID" value="KAJ2990164.1"/>
    <property type="molecule type" value="Genomic_DNA"/>
</dbReference>
<keyword evidence="2" id="KW-1185">Reference proteome</keyword>
<evidence type="ECO:0000313" key="2">
    <source>
        <dbReference type="Proteomes" id="UP001144978"/>
    </source>
</evidence>
<dbReference type="Proteomes" id="UP001144978">
    <property type="component" value="Unassembled WGS sequence"/>
</dbReference>
<name>A0ACC1PFN4_9APHY</name>
<protein>
    <submittedName>
        <fullName evidence="1">Uncharacterized protein</fullName>
    </submittedName>
</protein>
<comment type="caution">
    <text evidence="1">The sequence shown here is derived from an EMBL/GenBank/DDBJ whole genome shotgun (WGS) entry which is preliminary data.</text>
</comment>
<evidence type="ECO:0000313" key="1">
    <source>
        <dbReference type="EMBL" id="KAJ2990164.1"/>
    </source>
</evidence>
<organism evidence="1 2">
    <name type="scientific">Trametes sanguinea</name>
    <dbReference type="NCBI Taxonomy" id="158606"/>
    <lineage>
        <taxon>Eukaryota</taxon>
        <taxon>Fungi</taxon>
        <taxon>Dikarya</taxon>
        <taxon>Basidiomycota</taxon>
        <taxon>Agaricomycotina</taxon>
        <taxon>Agaricomycetes</taxon>
        <taxon>Polyporales</taxon>
        <taxon>Polyporaceae</taxon>
        <taxon>Trametes</taxon>
    </lineage>
</organism>
<gene>
    <name evidence="1" type="ORF">NUW54_g8554</name>
</gene>
<reference evidence="1" key="1">
    <citation type="submission" date="2022-08" db="EMBL/GenBank/DDBJ databases">
        <title>Genome Sequence of Pycnoporus sanguineus.</title>
        <authorList>
            <person name="Buettner E."/>
        </authorList>
    </citation>
    <scope>NUCLEOTIDE SEQUENCE</scope>
    <source>
        <strain evidence="1">CG-C14</strain>
    </source>
</reference>